<dbReference type="EMBL" id="JWZT01003341">
    <property type="protein sequence ID" value="KII67032.1"/>
    <property type="molecule type" value="Genomic_DNA"/>
</dbReference>
<organism evidence="2 3">
    <name type="scientific">Thelohanellus kitauei</name>
    <name type="common">Myxosporean</name>
    <dbReference type="NCBI Taxonomy" id="669202"/>
    <lineage>
        <taxon>Eukaryota</taxon>
        <taxon>Metazoa</taxon>
        <taxon>Cnidaria</taxon>
        <taxon>Myxozoa</taxon>
        <taxon>Myxosporea</taxon>
        <taxon>Bivalvulida</taxon>
        <taxon>Platysporina</taxon>
        <taxon>Myxobolidae</taxon>
        <taxon>Thelohanellus</taxon>
    </lineage>
</organism>
<feature type="transmembrane region" description="Helical" evidence="1">
    <location>
        <begin position="20"/>
        <end position="39"/>
    </location>
</feature>
<accession>A0A0C2MZH2</accession>
<dbReference type="OrthoDB" id="7701410at2759"/>
<reference evidence="2 3" key="1">
    <citation type="journal article" date="2014" name="Genome Biol. Evol.">
        <title>The genome of the myxosporean Thelohanellus kitauei shows adaptations to nutrient acquisition within its fish host.</title>
        <authorList>
            <person name="Yang Y."/>
            <person name="Xiong J."/>
            <person name="Zhou Z."/>
            <person name="Huo F."/>
            <person name="Miao W."/>
            <person name="Ran C."/>
            <person name="Liu Y."/>
            <person name="Zhang J."/>
            <person name="Feng J."/>
            <person name="Wang M."/>
            <person name="Wang M."/>
            <person name="Wang L."/>
            <person name="Yao B."/>
        </authorList>
    </citation>
    <scope>NUCLEOTIDE SEQUENCE [LARGE SCALE GENOMIC DNA]</scope>
    <source>
        <strain evidence="2">Wuqing</strain>
    </source>
</reference>
<evidence type="ECO:0000256" key="1">
    <source>
        <dbReference type="SAM" id="Phobius"/>
    </source>
</evidence>
<keyword evidence="1" id="KW-1133">Transmembrane helix</keyword>
<protein>
    <submittedName>
        <fullName evidence="2">Uncharacterized protein</fullName>
    </submittedName>
</protein>
<evidence type="ECO:0000313" key="2">
    <source>
        <dbReference type="EMBL" id="KII67032.1"/>
    </source>
</evidence>
<dbReference type="Proteomes" id="UP000031668">
    <property type="component" value="Unassembled WGS sequence"/>
</dbReference>
<comment type="caution">
    <text evidence="2">The sequence shown here is derived from an EMBL/GenBank/DDBJ whole genome shotgun (WGS) entry which is preliminary data.</text>
</comment>
<keyword evidence="1" id="KW-0812">Transmembrane</keyword>
<proteinExistence type="predicted"/>
<evidence type="ECO:0000313" key="3">
    <source>
        <dbReference type="Proteomes" id="UP000031668"/>
    </source>
</evidence>
<keyword evidence="3" id="KW-1185">Reference proteome</keyword>
<dbReference type="AlphaFoldDB" id="A0A0C2MZH2"/>
<keyword evidence="1" id="KW-0472">Membrane</keyword>
<name>A0A0C2MZH2_THEKT</name>
<gene>
    <name evidence="2" type="ORF">RF11_06530</name>
</gene>
<sequence>MGHEKGKLIHYFIIYFNKSRLLQIVLLLVEYNFIFYKLIKMPPRKRISYHENNEAMNTYIRDSQSTSIQIQMEAIKNAIRFFSHQSNFSIDCKFIENFPKNIYEEFERMSEGETDIAGCQEKKILFFDVFTFIFRNRNLVSDFRAQPFIHLLLKYIKIRNGNKFYSPILLIESIKYCTLHETNKVYFINENGMFNFYYNSYYVMANSTNVFWKIFESIYNLNKSHRSSLIHVKLTDSVSQIITQFSVKKELKCLGMLIIVLMMVRRLKLLNLIELDFDGFYTITELIYTKKLDHNNYHSYLDDLSKIWIYIIKGS</sequence>